<name>A0A930DMB1_9FIRM</name>
<dbReference type="Proteomes" id="UP000775770">
    <property type="component" value="Unassembled WGS sequence"/>
</dbReference>
<accession>A0A930DMB1</accession>
<sequence length="160" mass="18535">MKKILLQGITVLSGLISILSLVGLYIIHYFTEHKMGMARHMVYLRSKWRGPQIGPLFLHQWKVLLGMMVLSLLFLIFTKKAFGGKGKMEGFPRLSPKLPHKLLWLYGLGSFLFSYAYFFIAMTLKMREYELSILLLLLQNAMVVLCYGAFLGRTLWLRKN</sequence>
<feature type="transmembrane region" description="Helical" evidence="1">
    <location>
        <begin position="103"/>
        <end position="121"/>
    </location>
</feature>
<feature type="transmembrane region" description="Helical" evidence="1">
    <location>
        <begin position="12"/>
        <end position="31"/>
    </location>
</feature>
<evidence type="ECO:0000256" key="1">
    <source>
        <dbReference type="SAM" id="Phobius"/>
    </source>
</evidence>
<feature type="transmembrane region" description="Helical" evidence="1">
    <location>
        <begin position="133"/>
        <end position="156"/>
    </location>
</feature>
<protein>
    <submittedName>
        <fullName evidence="2">Uncharacterized protein</fullName>
    </submittedName>
</protein>
<gene>
    <name evidence="2" type="ORF">HXM90_01235</name>
</gene>
<reference evidence="2" key="1">
    <citation type="submission" date="2020-04" db="EMBL/GenBank/DDBJ databases">
        <title>Deep metagenomics examines the oral microbiome during advanced dental caries in children, revealing novel taxa and co-occurrences with host molecules.</title>
        <authorList>
            <person name="Baker J.L."/>
            <person name="Morton J.T."/>
            <person name="Dinis M."/>
            <person name="Alvarez R."/>
            <person name="Tran N.C."/>
            <person name="Knight R."/>
            <person name="Edlund A."/>
        </authorList>
    </citation>
    <scope>NUCLEOTIDE SEQUENCE</scope>
    <source>
        <strain evidence="2">JCVI_38_bin.19</strain>
    </source>
</reference>
<feature type="transmembrane region" description="Helical" evidence="1">
    <location>
        <begin position="63"/>
        <end position="82"/>
    </location>
</feature>
<keyword evidence="1" id="KW-0472">Membrane</keyword>
<dbReference type="AlphaFoldDB" id="A0A930DMB1"/>
<organism evidence="2 3">
    <name type="scientific">Oribacterium sinus</name>
    <dbReference type="NCBI Taxonomy" id="237576"/>
    <lineage>
        <taxon>Bacteria</taxon>
        <taxon>Bacillati</taxon>
        <taxon>Bacillota</taxon>
        <taxon>Clostridia</taxon>
        <taxon>Lachnospirales</taxon>
        <taxon>Lachnospiraceae</taxon>
        <taxon>Oribacterium</taxon>
    </lineage>
</organism>
<dbReference type="EMBL" id="JABZRA010000008">
    <property type="protein sequence ID" value="MBF1272034.1"/>
    <property type="molecule type" value="Genomic_DNA"/>
</dbReference>
<keyword evidence="1" id="KW-0812">Transmembrane</keyword>
<dbReference type="RefSeq" id="WP_304069649.1">
    <property type="nucleotide sequence ID" value="NZ_JABZRA010000008.1"/>
</dbReference>
<comment type="caution">
    <text evidence="2">The sequence shown here is derived from an EMBL/GenBank/DDBJ whole genome shotgun (WGS) entry which is preliminary data.</text>
</comment>
<evidence type="ECO:0000313" key="3">
    <source>
        <dbReference type="Proteomes" id="UP000775770"/>
    </source>
</evidence>
<keyword evidence="1" id="KW-1133">Transmembrane helix</keyword>
<evidence type="ECO:0000313" key="2">
    <source>
        <dbReference type="EMBL" id="MBF1272034.1"/>
    </source>
</evidence>
<proteinExistence type="predicted"/>